<evidence type="ECO:0000256" key="1">
    <source>
        <dbReference type="ARBA" id="ARBA00004651"/>
    </source>
</evidence>
<evidence type="ECO:0000256" key="4">
    <source>
        <dbReference type="ARBA" id="ARBA00022692"/>
    </source>
</evidence>
<gene>
    <name evidence="7" type="ORF">NCTC11063_01203</name>
</gene>
<dbReference type="EMBL" id="UHFT01000001">
    <property type="protein sequence ID" value="SUN80498.1"/>
    <property type="molecule type" value="Genomic_DNA"/>
</dbReference>
<evidence type="ECO:0000313" key="7">
    <source>
        <dbReference type="EMBL" id="SUN80498.1"/>
    </source>
</evidence>
<comment type="caution">
    <text evidence="7">The sequence shown here is derived from an EMBL/GenBank/DDBJ whole genome shotgun (WGS) entry which is preliminary data.</text>
</comment>
<protein>
    <submittedName>
        <fullName evidence="7">Protein virD4</fullName>
    </submittedName>
</protein>
<keyword evidence="4" id="KW-0812">Transmembrane</keyword>
<keyword evidence="5" id="KW-1133">Transmembrane helix</keyword>
<evidence type="ECO:0000256" key="5">
    <source>
        <dbReference type="ARBA" id="ARBA00022989"/>
    </source>
</evidence>
<keyword evidence="6" id="KW-0472">Membrane</keyword>
<name>A0A380L6E5_9STRE</name>
<dbReference type="PANTHER" id="PTHR37937">
    <property type="entry name" value="CONJUGATIVE TRANSFER: DNA TRANSPORT"/>
    <property type="match status" value="1"/>
</dbReference>
<dbReference type="RefSeq" id="WP_115263307.1">
    <property type="nucleotide sequence ID" value="NZ_UHFT01000001.1"/>
</dbReference>
<accession>A0A380L6E5</accession>
<evidence type="ECO:0000256" key="6">
    <source>
        <dbReference type="ARBA" id="ARBA00023136"/>
    </source>
</evidence>
<evidence type="ECO:0000256" key="2">
    <source>
        <dbReference type="ARBA" id="ARBA00008806"/>
    </source>
</evidence>
<dbReference type="PANTHER" id="PTHR37937:SF1">
    <property type="entry name" value="CONJUGATIVE TRANSFER: DNA TRANSPORT"/>
    <property type="match status" value="1"/>
</dbReference>
<sequence length="594" mass="67996">MIDKILKDIKGLFKVQDKVKFLKQNIPYLAFFYLGNIFSNHVRSYVGGDVIDKIFQGILELNTMSFLPSIHPADILIGIGVVVLIKFVVYTKGKNAKKFRQGKEYGSARWGTKKDIEPYMDEKFQNDILLTQTERLTMNGRPTNPKYARNKNVLVIGGSGSGKTRFYVKPNLMQMHSSYCVTDPKGTIVIECGKMLEDNGYEIKILNTINFKKSMKYNPFAYIRSEKDILKLVQTIIANTKGEGEKAGEDFWVKAEKLYYTALIGYIFYEAPREEKNFATLLDMIDASEVREDDETYMNPIDRLFEALEKKEPTHFAVKQYKKYKLAAGKTAKSILISCGARLAPFDIQELRDLMKEDELELDTLGDRKTALFVIISDTDDTFNFVVSIMYSQLFNLLCDKADDVYGGRLPIHVRCLLDEFANIGLIPKFEKLIATIRSREISASIILQAQSQLKAIYKDNADTIVGNCDSTLFLGGKEKTTLKELSETLGKETIDLYNTSETRSNQKSFGLNYQKTGKELMSQDEITVMDGGKCIFQLRGVRPFLSDKYDITKHKNYRLLEDYDKKNLFDIESYMKRKGKAKLNRETVITRMQ</sequence>
<dbReference type="InterPro" id="IPR051539">
    <property type="entry name" value="T4SS-coupling_protein"/>
</dbReference>
<dbReference type="Gene3D" id="3.40.50.300">
    <property type="entry name" value="P-loop containing nucleotide triphosphate hydrolases"/>
    <property type="match status" value="1"/>
</dbReference>
<dbReference type="GO" id="GO:0005886">
    <property type="term" value="C:plasma membrane"/>
    <property type="evidence" value="ECO:0007669"/>
    <property type="project" value="UniProtKB-SubCell"/>
</dbReference>
<dbReference type="InterPro" id="IPR003688">
    <property type="entry name" value="TraG/VirD4"/>
</dbReference>
<organism evidence="7 8">
    <name type="scientific">Streptococcus milleri</name>
    <dbReference type="NCBI Taxonomy" id="33040"/>
    <lineage>
        <taxon>Bacteria</taxon>
        <taxon>Bacillati</taxon>
        <taxon>Bacillota</taxon>
        <taxon>Bacilli</taxon>
        <taxon>Lactobacillales</taxon>
        <taxon>Streptococcaceae</taxon>
        <taxon>Streptococcus</taxon>
    </lineage>
</organism>
<dbReference type="CDD" id="cd01127">
    <property type="entry name" value="TrwB_TraG_TraD_VirD4"/>
    <property type="match status" value="1"/>
</dbReference>
<dbReference type="Proteomes" id="UP000255236">
    <property type="component" value="Unassembled WGS sequence"/>
</dbReference>
<dbReference type="SUPFAM" id="SSF52540">
    <property type="entry name" value="P-loop containing nucleoside triphosphate hydrolases"/>
    <property type="match status" value="1"/>
</dbReference>
<dbReference type="NCBIfam" id="NF045973">
    <property type="entry name" value="conju_CD1115"/>
    <property type="match status" value="1"/>
</dbReference>
<keyword evidence="3" id="KW-1003">Cell membrane</keyword>
<keyword evidence="8" id="KW-1185">Reference proteome</keyword>
<dbReference type="Pfam" id="PF02534">
    <property type="entry name" value="T4SS-DNA_transf"/>
    <property type="match status" value="1"/>
</dbReference>
<reference evidence="7" key="1">
    <citation type="submission" date="2018-06" db="EMBL/GenBank/DDBJ databases">
        <authorList>
            <consortium name="Pathogen Informatics"/>
            <person name="Doyle S."/>
        </authorList>
    </citation>
    <scope>NUCLEOTIDE SEQUENCE [LARGE SCALE GENOMIC DNA]</scope>
    <source>
        <strain evidence="7">NCTC11063</strain>
    </source>
</reference>
<dbReference type="InterPro" id="IPR027417">
    <property type="entry name" value="P-loop_NTPase"/>
</dbReference>
<comment type="subcellular location">
    <subcellularLocation>
        <location evidence="1">Cell membrane</location>
        <topology evidence="1">Multi-pass membrane protein</topology>
    </subcellularLocation>
</comment>
<evidence type="ECO:0000256" key="3">
    <source>
        <dbReference type="ARBA" id="ARBA00022475"/>
    </source>
</evidence>
<proteinExistence type="inferred from homology"/>
<dbReference type="AlphaFoldDB" id="A0A380L6E5"/>
<comment type="similarity">
    <text evidence="2">Belongs to the VirD4/TraG family.</text>
</comment>
<evidence type="ECO:0000313" key="8">
    <source>
        <dbReference type="Proteomes" id="UP000255236"/>
    </source>
</evidence>